<accession>A0A7C3J3Y0</accession>
<evidence type="ECO:0000313" key="7">
    <source>
        <dbReference type="EMBL" id="HFK20373.1"/>
    </source>
</evidence>
<dbReference type="SUPFAM" id="SSF51735">
    <property type="entry name" value="NAD(P)-binding Rossmann-fold domains"/>
    <property type="match status" value="1"/>
</dbReference>
<dbReference type="GO" id="GO:0019354">
    <property type="term" value="P:siroheme biosynthetic process"/>
    <property type="evidence" value="ECO:0007669"/>
    <property type="project" value="UniProtKB-UniPathway"/>
</dbReference>
<comment type="caution">
    <text evidence="7">The sequence shown here is derived from an EMBL/GenBank/DDBJ whole genome shotgun (WGS) entry which is preliminary data.</text>
</comment>
<dbReference type="Pfam" id="PF13241">
    <property type="entry name" value="NAD_binding_7"/>
    <property type="match status" value="1"/>
</dbReference>
<evidence type="ECO:0000256" key="4">
    <source>
        <dbReference type="ARBA" id="ARBA00023027"/>
    </source>
</evidence>
<evidence type="ECO:0000256" key="6">
    <source>
        <dbReference type="ARBA" id="ARBA00047561"/>
    </source>
</evidence>
<dbReference type="EMBL" id="DSTX01000005">
    <property type="protein sequence ID" value="HFK20373.1"/>
    <property type="molecule type" value="Genomic_DNA"/>
</dbReference>
<keyword evidence="3" id="KW-0560">Oxidoreductase</keyword>
<dbReference type="GO" id="GO:0004325">
    <property type="term" value="F:ferrochelatase activity"/>
    <property type="evidence" value="ECO:0007669"/>
    <property type="project" value="InterPro"/>
</dbReference>
<dbReference type="InterPro" id="IPR006367">
    <property type="entry name" value="Sirohaem_synthase_N"/>
</dbReference>
<evidence type="ECO:0000256" key="1">
    <source>
        <dbReference type="ARBA" id="ARBA00005010"/>
    </source>
</evidence>
<keyword evidence="5" id="KW-0627">Porphyrin biosynthesis</keyword>
<dbReference type="EC" id="1.3.1.76" evidence="2"/>
<evidence type="ECO:0000256" key="2">
    <source>
        <dbReference type="ARBA" id="ARBA00012400"/>
    </source>
</evidence>
<dbReference type="InterPro" id="IPR028161">
    <property type="entry name" value="Met8-like"/>
</dbReference>
<organism evidence="7">
    <name type="scientific">Candidatus Methanomethylicus mesodigestus</name>
    <dbReference type="NCBI Taxonomy" id="1867258"/>
    <lineage>
        <taxon>Archaea</taxon>
        <taxon>Thermoproteota</taxon>
        <taxon>Methanosuratincolia</taxon>
        <taxon>Candidatus Methanomethylicales</taxon>
        <taxon>Candidatus Methanomethylicaceae</taxon>
        <taxon>Candidatus Methanomethylicus</taxon>
    </lineage>
</organism>
<proteinExistence type="predicted"/>
<sequence>MLFYIVTEDLRALVVGSGNVGRRKIFKLIEGGADVTVVTREEPKLFIGKKLKVVIGDGLEYAAENIDDFDLIVAATNDATINSKISALARKKGKLANSVTSPDDCNLIFPAVIDYGKFMLGITTGGRDPTLSKKVKKILHKALRKEDF</sequence>
<evidence type="ECO:0000256" key="3">
    <source>
        <dbReference type="ARBA" id="ARBA00023002"/>
    </source>
</evidence>
<dbReference type="GO" id="GO:0043115">
    <property type="term" value="F:precorrin-2 dehydrogenase activity"/>
    <property type="evidence" value="ECO:0007669"/>
    <property type="project" value="UniProtKB-EC"/>
</dbReference>
<dbReference type="Gene3D" id="3.40.50.720">
    <property type="entry name" value="NAD(P)-binding Rossmann-like Domain"/>
    <property type="match status" value="1"/>
</dbReference>
<dbReference type="PANTHER" id="PTHR35330">
    <property type="entry name" value="SIROHEME BIOSYNTHESIS PROTEIN MET8"/>
    <property type="match status" value="1"/>
</dbReference>
<dbReference type="AlphaFoldDB" id="A0A7C3J3Y0"/>
<reference evidence="7" key="1">
    <citation type="journal article" date="2020" name="mSystems">
        <title>Genome- and Community-Level Interaction Insights into Carbon Utilization and Element Cycling Functions of Hydrothermarchaeota in Hydrothermal Sediment.</title>
        <authorList>
            <person name="Zhou Z."/>
            <person name="Liu Y."/>
            <person name="Xu W."/>
            <person name="Pan J."/>
            <person name="Luo Z.H."/>
            <person name="Li M."/>
        </authorList>
    </citation>
    <scope>NUCLEOTIDE SEQUENCE [LARGE SCALE GENOMIC DNA]</scope>
    <source>
        <strain evidence="7">SpSt-468</strain>
    </source>
</reference>
<dbReference type="SUPFAM" id="SSF75615">
    <property type="entry name" value="Siroheme synthase middle domains-like"/>
    <property type="match status" value="1"/>
</dbReference>
<dbReference type="UniPathway" id="UPA00262">
    <property type="reaction ID" value="UER00222"/>
</dbReference>
<name>A0A7C3J3Y0_9CREN</name>
<dbReference type="PANTHER" id="PTHR35330:SF1">
    <property type="entry name" value="SIROHEME BIOSYNTHESIS PROTEIN MET8"/>
    <property type="match status" value="1"/>
</dbReference>
<comment type="pathway">
    <text evidence="1">Porphyrin-containing compound metabolism; siroheme biosynthesis; sirohydrochlorin from precorrin-2: step 1/1.</text>
</comment>
<dbReference type="NCBIfam" id="TIGR01470">
    <property type="entry name" value="cysG_Nterm"/>
    <property type="match status" value="1"/>
</dbReference>
<dbReference type="InterPro" id="IPR036291">
    <property type="entry name" value="NAD(P)-bd_dom_sf"/>
</dbReference>
<comment type="catalytic activity">
    <reaction evidence="6">
        <text>precorrin-2 + NAD(+) = sirohydrochlorin + NADH + 2 H(+)</text>
        <dbReference type="Rhea" id="RHEA:15613"/>
        <dbReference type="ChEBI" id="CHEBI:15378"/>
        <dbReference type="ChEBI" id="CHEBI:57540"/>
        <dbReference type="ChEBI" id="CHEBI:57945"/>
        <dbReference type="ChEBI" id="CHEBI:58351"/>
        <dbReference type="ChEBI" id="CHEBI:58827"/>
        <dbReference type="EC" id="1.3.1.76"/>
    </reaction>
</comment>
<protein>
    <recommendedName>
        <fullName evidence="2">precorrin-2 dehydrogenase</fullName>
        <ecNumber evidence="2">1.3.1.76</ecNumber>
    </recommendedName>
</protein>
<evidence type="ECO:0000256" key="5">
    <source>
        <dbReference type="ARBA" id="ARBA00023244"/>
    </source>
</evidence>
<gene>
    <name evidence="7" type="ORF">ENS19_03740</name>
</gene>
<keyword evidence="4" id="KW-0520">NAD</keyword>